<reference evidence="5" key="1">
    <citation type="submission" date="2022-08" db="UniProtKB">
        <authorList>
            <consortium name="EnsemblMetazoa"/>
        </authorList>
    </citation>
    <scope>IDENTIFICATION</scope>
    <source>
        <strain evidence="5">05x7-T-G4-1.051#20</strain>
    </source>
</reference>
<dbReference type="GO" id="GO:0008270">
    <property type="term" value="F:zinc ion binding"/>
    <property type="evidence" value="ECO:0007669"/>
    <property type="project" value="InterPro"/>
</dbReference>
<dbReference type="EnsemblMetazoa" id="G13366.1">
    <property type="protein sequence ID" value="G13366.1:cds"/>
    <property type="gene ID" value="G13366"/>
</dbReference>
<feature type="domain" description="Peptidase M14" evidence="4">
    <location>
        <begin position="61"/>
        <end position="135"/>
    </location>
</feature>
<dbReference type="Proteomes" id="UP000005408">
    <property type="component" value="Unassembled WGS sequence"/>
</dbReference>
<evidence type="ECO:0000256" key="1">
    <source>
        <dbReference type="ARBA" id="ARBA00001947"/>
    </source>
</evidence>
<evidence type="ECO:0000313" key="6">
    <source>
        <dbReference type="Proteomes" id="UP000005408"/>
    </source>
</evidence>
<feature type="region of interest" description="Disordered" evidence="3">
    <location>
        <begin position="102"/>
        <end position="121"/>
    </location>
</feature>
<keyword evidence="6" id="KW-1185">Reference proteome</keyword>
<dbReference type="InterPro" id="IPR000834">
    <property type="entry name" value="Peptidase_M14"/>
</dbReference>
<dbReference type="AlphaFoldDB" id="A0A8W8ICE3"/>
<organism evidence="5 6">
    <name type="scientific">Magallana gigas</name>
    <name type="common">Pacific oyster</name>
    <name type="synonym">Crassostrea gigas</name>
    <dbReference type="NCBI Taxonomy" id="29159"/>
    <lineage>
        <taxon>Eukaryota</taxon>
        <taxon>Metazoa</taxon>
        <taxon>Spiralia</taxon>
        <taxon>Lophotrochozoa</taxon>
        <taxon>Mollusca</taxon>
        <taxon>Bivalvia</taxon>
        <taxon>Autobranchia</taxon>
        <taxon>Pteriomorphia</taxon>
        <taxon>Ostreida</taxon>
        <taxon>Ostreoidea</taxon>
        <taxon>Ostreidae</taxon>
        <taxon>Magallana</taxon>
    </lineage>
</organism>
<evidence type="ECO:0000256" key="2">
    <source>
        <dbReference type="ARBA" id="ARBA00005988"/>
    </source>
</evidence>
<dbReference type="Gene3D" id="3.40.630.10">
    <property type="entry name" value="Zn peptidases"/>
    <property type="match status" value="1"/>
</dbReference>
<evidence type="ECO:0000256" key="3">
    <source>
        <dbReference type="SAM" id="MobiDB-lite"/>
    </source>
</evidence>
<dbReference type="Pfam" id="PF00246">
    <property type="entry name" value="Peptidase_M14"/>
    <property type="match status" value="1"/>
</dbReference>
<dbReference type="PANTHER" id="PTHR11705">
    <property type="entry name" value="PROTEASE FAMILY M14 CARBOXYPEPTIDASE A,B"/>
    <property type="match status" value="1"/>
</dbReference>
<proteinExistence type="inferred from homology"/>
<dbReference type="PANTHER" id="PTHR11705:SF119">
    <property type="entry name" value="OS02G0119300 PROTEIN"/>
    <property type="match status" value="1"/>
</dbReference>
<evidence type="ECO:0000259" key="4">
    <source>
        <dbReference type="Pfam" id="PF00246"/>
    </source>
</evidence>
<dbReference type="GO" id="GO:0004181">
    <property type="term" value="F:metallocarboxypeptidase activity"/>
    <property type="evidence" value="ECO:0007669"/>
    <property type="project" value="InterPro"/>
</dbReference>
<sequence>MFRTCSASVTCVDVEPQKEIYVQITMFTQFNPHWQRSRIPFKFPNYVKCIPIINPDRIDNNLYIILMANPDGRHHCEKTKNYCWRGTSTGVDLDRNFGWEFGGKGSSSDTEDEEYRGKDPFSEPESLVFQEITSDVHLMLFSPSIQESIIFTFHIQIQNPTAQESAR</sequence>
<dbReference type="GO" id="GO:0006508">
    <property type="term" value="P:proteolysis"/>
    <property type="evidence" value="ECO:0007669"/>
    <property type="project" value="InterPro"/>
</dbReference>
<accession>A0A8W8ICE3</accession>
<dbReference type="SUPFAM" id="SSF53187">
    <property type="entry name" value="Zn-dependent exopeptidases"/>
    <property type="match status" value="1"/>
</dbReference>
<comment type="cofactor">
    <cofactor evidence="1">
        <name>Zn(2+)</name>
        <dbReference type="ChEBI" id="CHEBI:29105"/>
    </cofactor>
</comment>
<name>A0A8W8ICE3_MAGGI</name>
<protein>
    <recommendedName>
        <fullName evidence="4">Peptidase M14 domain-containing protein</fullName>
    </recommendedName>
</protein>
<evidence type="ECO:0000313" key="5">
    <source>
        <dbReference type="EnsemblMetazoa" id="G13366.1:cds"/>
    </source>
</evidence>
<comment type="similarity">
    <text evidence="2">Belongs to the peptidase M14 family.</text>
</comment>
<dbReference type="GO" id="GO:0005615">
    <property type="term" value="C:extracellular space"/>
    <property type="evidence" value="ECO:0007669"/>
    <property type="project" value="TreeGrafter"/>
</dbReference>